<evidence type="ECO:0000313" key="3">
    <source>
        <dbReference type="EMBL" id="KAK4437309.1"/>
    </source>
</evidence>
<proteinExistence type="predicted"/>
<evidence type="ECO:0000256" key="1">
    <source>
        <dbReference type="SAM" id="Coils"/>
    </source>
</evidence>
<sequence length="319" mass="34924">MRVRVLRILYTEESLWYSSTRVSEGVQRVVDFTILPLRPTQVIEHQVSAPIEVVSGNTNTVANPIEDTPLSSDPDVEVVPASSKDTSGEIASVTGEPSKSKKSANESTKIAVKARASQYREDLKTPSSKVAKIGGMLLGARPSFTGLDCPHPGREHLAHVLIQEALEAKVALDAQIAELEAKVADLKAQLATIVEENKKVLVDALERGRTDGFSAGHVAKPKEARDFLKAPAFKMAVDIQSTHFLNEGFDKCISQVRHLHGFLDGFDQSQLDPPLDAMLQLYPKENVVEVAEHDEVEALMADIGNLPWLLRAQDLANFF</sequence>
<dbReference type="AlphaFoldDB" id="A0AAE1YVP0"/>
<feature type="coiled-coil region" evidence="1">
    <location>
        <begin position="162"/>
        <end position="196"/>
    </location>
</feature>
<name>A0AAE1YVP0_9LAMI</name>
<dbReference type="Proteomes" id="UP001293254">
    <property type="component" value="Unassembled WGS sequence"/>
</dbReference>
<gene>
    <name evidence="3" type="ORF">Salat_0064800</name>
</gene>
<evidence type="ECO:0000313" key="4">
    <source>
        <dbReference type="Proteomes" id="UP001293254"/>
    </source>
</evidence>
<reference evidence="3" key="2">
    <citation type="journal article" date="2024" name="Plant">
        <title>Genomic evolution and insights into agronomic trait innovations of Sesamum species.</title>
        <authorList>
            <person name="Miao H."/>
            <person name="Wang L."/>
            <person name="Qu L."/>
            <person name="Liu H."/>
            <person name="Sun Y."/>
            <person name="Le M."/>
            <person name="Wang Q."/>
            <person name="Wei S."/>
            <person name="Zheng Y."/>
            <person name="Lin W."/>
            <person name="Duan Y."/>
            <person name="Cao H."/>
            <person name="Xiong S."/>
            <person name="Wang X."/>
            <person name="Wei L."/>
            <person name="Li C."/>
            <person name="Ma Q."/>
            <person name="Ju M."/>
            <person name="Zhao R."/>
            <person name="Li G."/>
            <person name="Mu C."/>
            <person name="Tian Q."/>
            <person name="Mei H."/>
            <person name="Zhang T."/>
            <person name="Gao T."/>
            <person name="Zhang H."/>
        </authorList>
    </citation>
    <scope>NUCLEOTIDE SEQUENCE</scope>
    <source>
        <strain evidence="3">3651</strain>
    </source>
</reference>
<keyword evidence="4" id="KW-1185">Reference proteome</keyword>
<accession>A0AAE1YVP0</accession>
<reference evidence="3" key="1">
    <citation type="submission" date="2020-06" db="EMBL/GenBank/DDBJ databases">
        <authorList>
            <person name="Li T."/>
            <person name="Hu X."/>
            <person name="Zhang T."/>
            <person name="Song X."/>
            <person name="Zhang H."/>
            <person name="Dai N."/>
            <person name="Sheng W."/>
            <person name="Hou X."/>
            <person name="Wei L."/>
        </authorList>
    </citation>
    <scope>NUCLEOTIDE SEQUENCE</scope>
    <source>
        <strain evidence="3">3651</strain>
        <tissue evidence="3">Leaf</tissue>
    </source>
</reference>
<organism evidence="3 4">
    <name type="scientific">Sesamum alatum</name>
    <dbReference type="NCBI Taxonomy" id="300844"/>
    <lineage>
        <taxon>Eukaryota</taxon>
        <taxon>Viridiplantae</taxon>
        <taxon>Streptophyta</taxon>
        <taxon>Embryophyta</taxon>
        <taxon>Tracheophyta</taxon>
        <taxon>Spermatophyta</taxon>
        <taxon>Magnoliopsida</taxon>
        <taxon>eudicotyledons</taxon>
        <taxon>Gunneridae</taxon>
        <taxon>Pentapetalae</taxon>
        <taxon>asterids</taxon>
        <taxon>lamiids</taxon>
        <taxon>Lamiales</taxon>
        <taxon>Pedaliaceae</taxon>
        <taxon>Sesamum</taxon>
    </lineage>
</organism>
<keyword evidence="1" id="KW-0175">Coiled coil</keyword>
<dbReference type="EMBL" id="JACGWO010000001">
    <property type="protein sequence ID" value="KAK4437309.1"/>
    <property type="molecule type" value="Genomic_DNA"/>
</dbReference>
<comment type="caution">
    <text evidence="3">The sequence shown here is derived from an EMBL/GenBank/DDBJ whole genome shotgun (WGS) entry which is preliminary data.</text>
</comment>
<protein>
    <submittedName>
        <fullName evidence="3">Uncharacterized protein</fullName>
    </submittedName>
</protein>
<feature type="region of interest" description="Disordered" evidence="2">
    <location>
        <begin position="65"/>
        <end position="109"/>
    </location>
</feature>
<evidence type="ECO:0000256" key="2">
    <source>
        <dbReference type="SAM" id="MobiDB-lite"/>
    </source>
</evidence>